<keyword evidence="1" id="KW-0472">Membrane</keyword>
<comment type="caution">
    <text evidence="3">The sequence shown here is derived from an EMBL/GenBank/DDBJ whole genome shotgun (WGS) entry which is preliminary data.</text>
</comment>
<reference evidence="3 4" key="1">
    <citation type="submission" date="2023-05" db="EMBL/GenBank/DDBJ databases">
        <authorList>
            <person name="Gao F."/>
        </authorList>
    </citation>
    <scope>NUCLEOTIDE SEQUENCE [LARGE SCALE GENOMIC DNA]</scope>
    <source>
        <strain evidence="3 4">MIMF12</strain>
    </source>
</reference>
<name>A0ABT7JK90_9DEIO</name>
<evidence type="ECO:0000256" key="1">
    <source>
        <dbReference type="SAM" id="Phobius"/>
    </source>
</evidence>
<feature type="transmembrane region" description="Helical" evidence="1">
    <location>
        <begin position="49"/>
        <end position="72"/>
    </location>
</feature>
<gene>
    <name evidence="3" type="ORF">QOL99_15170</name>
</gene>
<sequence length="309" mass="32438">AIGAALGVLAAYLGEIRGTAPLLLALVLGGGLAGAFAPARRWLRVGSGVLAAVLALGLLTPVLRAPLAGLVLSQPPVRADAVVVLGAGLQCGTATLDPHSLARLVRGLELWRAGYAPRLTVSEPSGLLGPASCPRLSDLQRAHIRALYPQGGPEIVTLRRVTTTRDEAARVRDLARERGWRRVLVVTSPSHSRRAARLVASGGVEAVSVPAGETRFDMTLPLPSDRLAALRLARERGWRRVLVVTSPSHSRRAARLVASGGVEAVSVPAGETRFDMTLPLPSDRLAALRTLLYEGLSRVKAGVGGTPER</sequence>
<dbReference type="InterPro" id="IPR051599">
    <property type="entry name" value="Cell_Envelope_Assoc"/>
</dbReference>
<keyword evidence="4" id="KW-1185">Reference proteome</keyword>
<keyword evidence="1" id="KW-0812">Transmembrane</keyword>
<accession>A0ABT7JK90</accession>
<dbReference type="PANTHER" id="PTHR30336:SF4">
    <property type="entry name" value="ENVELOPE BIOGENESIS FACTOR ELYC"/>
    <property type="match status" value="1"/>
</dbReference>
<organism evidence="3 4">
    <name type="scientific">Deinococcus rhizophilus</name>
    <dbReference type="NCBI Taxonomy" id="3049544"/>
    <lineage>
        <taxon>Bacteria</taxon>
        <taxon>Thermotogati</taxon>
        <taxon>Deinococcota</taxon>
        <taxon>Deinococci</taxon>
        <taxon>Deinococcales</taxon>
        <taxon>Deinococcaceae</taxon>
        <taxon>Deinococcus</taxon>
    </lineage>
</organism>
<dbReference type="Pfam" id="PF02698">
    <property type="entry name" value="DUF218"/>
    <property type="match status" value="1"/>
</dbReference>
<dbReference type="EMBL" id="JASNGB010000210">
    <property type="protein sequence ID" value="MDL2345480.1"/>
    <property type="molecule type" value="Genomic_DNA"/>
</dbReference>
<protein>
    <submittedName>
        <fullName evidence="3">ElyC/SanA/YdcF family protein</fullName>
    </submittedName>
</protein>
<keyword evidence="1" id="KW-1133">Transmembrane helix</keyword>
<feature type="non-terminal residue" evidence="3">
    <location>
        <position position="1"/>
    </location>
</feature>
<dbReference type="PANTHER" id="PTHR30336">
    <property type="entry name" value="INNER MEMBRANE PROTEIN, PROBABLE PERMEASE"/>
    <property type="match status" value="1"/>
</dbReference>
<evidence type="ECO:0000313" key="4">
    <source>
        <dbReference type="Proteomes" id="UP001302059"/>
    </source>
</evidence>
<feature type="domain" description="DUF218" evidence="2">
    <location>
        <begin position="80"/>
        <end position="221"/>
    </location>
</feature>
<evidence type="ECO:0000259" key="2">
    <source>
        <dbReference type="Pfam" id="PF02698"/>
    </source>
</evidence>
<proteinExistence type="predicted"/>
<dbReference type="InterPro" id="IPR003848">
    <property type="entry name" value="DUF218"/>
</dbReference>
<dbReference type="CDD" id="cd06259">
    <property type="entry name" value="YdcF-like"/>
    <property type="match status" value="1"/>
</dbReference>
<evidence type="ECO:0000313" key="3">
    <source>
        <dbReference type="EMBL" id="MDL2345480.1"/>
    </source>
</evidence>
<feature type="transmembrane region" description="Helical" evidence="1">
    <location>
        <begin position="20"/>
        <end position="37"/>
    </location>
</feature>
<dbReference type="Proteomes" id="UP001302059">
    <property type="component" value="Unassembled WGS sequence"/>
</dbReference>